<evidence type="ECO:0000313" key="2">
    <source>
        <dbReference type="Proteomes" id="UP000887159"/>
    </source>
</evidence>
<sequence length="210" mass="24356">MAKTVLDSPLIVSPPRCLNSCRVVISDPDLLCAFETEIMEGLSDQGVNQSLHHLHLKHIYFPTHLSLSSVIPTIQSESQLPIPISTTTSSSLNTLLLHLHQSKHVYFLQLLINLPHYQLKFNHQFVYQRLSLLHPIVNLLIHLKSQRVKEKRKKQELEIEIKLTPHKPKKTLFHYPELGMIIDDVDEKLMDAHMRYGFSHFMSPTIHRRN</sequence>
<dbReference type="EMBL" id="BMAU01021359">
    <property type="protein sequence ID" value="GFY22050.1"/>
    <property type="molecule type" value="Genomic_DNA"/>
</dbReference>
<dbReference type="AlphaFoldDB" id="A0A8X6T2Y4"/>
<accession>A0A8X6T2Y4</accession>
<name>A0A8X6T2Y4_TRICX</name>
<dbReference type="Proteomes" id="UP000887159">
    <property type="component" value="Unassembled WGS sequence"/>
</dbReference>
<gene>
    <name evidence="1" type="ORF">TNCV_3296941</name>
</gene>
<proteinExistence type="predicted"/>
<comment type="caution">
    <text evidence="1">The sequence shown here is derived from an EMBL/GenBank/DDBJ whole genome shotgun (WGS) entry which is preliminary data.</text>
</comment>
<organism evidence="1 2">
    <name type="scientific">Trichonephila clavipes</name>
    <name type="common">Golden silk orbweaver</name>
    <name type="synonym">Nephila clavipes</name>
    <dbReference type="NCBI Taxonomy" id="2585209"/>
    <lineage>
        <taxon>Eukaryota</taxon>
        <taxon>Metazoa</taxon>
        <taxon>Ecdysozoa</taxon>
        <taxon>Arthropoda</taxon>
        <taxon>Chelicerata</taxon>
        <taxon>Arachnida</taxon>
        <taxon>Araneae</taxon>
        <taxon>Araneomorphae</taxon>
        <taxon>Entelegynae</taxon>
        <taxon>Araneoidea</taxon>
        <taxon>Nephilidae</taxon>
        <taxon>Trichonephila</taxon>
    </lineage>
</organism>
<evidence type="ECO:0000313" key="1">
    <source>
        <dbReference type="EMBL" id="GFY22050.1"/>
    </source>
</evidence>
<reference evidence="1" key="1">
    <citation type="submission" date="2020-08" db="EMBL/GenBank/DDBJ databases">
        <title>Multicomponent nature underlies the extraordinary mechanical properties of spider dragline silk.</title>
        <authorList>
            <person name="Kono N."/>
            <person name="Nakamura H."/>
            <person name="Mori M."/>
            <person name="Yoshida Y."/>
            <person name="Ohtoshi R."/>
            <person name="Malay A.D."/>
            <person name="Moran D.A.P."/>
            <person name="Tomita M."/>
            <person name="Numata K."/>
            <person name="Arakawa K."/>
        </authorList>
    </citation>
    <scope>NUCLEOTIDE SEQUENCE</scope>
</reference>
<keyword evidence="2" id="KW-1185">Reference proteome</keyword>
<protein>
    <submittedName>
        <fullName evidence="1">Uncharacterized protein</fullName>
    </submittedName>
</protein>